<organism evidence="1 2">
    <name type="scientific">Camellia lanceoleosa</name>
    <dbReference type="NCBI Taxonomy" id="1840588"/>
    <lineage>
        <taxon>Eukaryota</taxon>
        <taxon>Viridiplantae</taxon>
        <taxon>Streptophyta</taxon>
        <taxon>Embryophyta</taxon>
        <taxon>Tracheophyta</taxon>
        <taxon>Spermatophyta</taxon>
        <taxon>Magnoliopsida</taxon>
        <taxon>eudicotyledons</taxon>
        <taxon>Gunneridae</taxon>
        <taxon>Pentapetalae</taxon>
        <taxon>asterids</taxon>
        <taxon>Ericales</taxon>
        <taxon>Theaceae</taxon>
        <taxon>Camellia</taxon>
    </lineage>
</organism>
<gene>
    <name evidence="1" type="ORF">LOK49_LG04G01221</name>
</gene>
<proteinExistence type="predicted"/>
<reference evidence="1 2" key="1">
    <citation type="journal article" date="2022" name="Plant J.">
        <title>Chromosome-level genome of Camellia lanceoleosa provides a valuable resource for understanding genome evolution and self-incompatibility.</title>
        <authorList>
            <person name="Gong W."/>
            <person name="Xiao S."/>
            <person name="Wang L."/>
            <person name="Liao Z."/>
            <person name="Chang Y."/>
            <person name="Mo W."/>
            <person name="Hu G."/>
            <person name="Li W."/>
            <person name="Zhao G."/>
            <person name="Zhu H."/>
            <person name="Hu X."/>
            <person name="Ji K."/>
            <person name="Xiang X."/>
            <person name="Song Q."/>
            <person name="Yuan D."/>
            <person name="Jin S."/>
            <person name="Zhang L."/>
        </authorList>
    </citation>
    <scope>NUCLEOTIDE SEQUENCE [LARGE SCALE GENOMIC DNA]</scope>
    <source>
        <strain evidence="1">SQ_2022a</strain>
    </source>
</reference>
<sequence>MRRIRIPLPPVDERKKVVEDVDNDRRYAIDASIVHNEESQSFGSSTISDGMCWRLSPDFKAIKKRIEDLITPDYLERDKENPNLFGTWQRNPLI</sequence>
<comment type="caution">
    <text evidence="1">The sequence shown here is derived from an EMBL/GenBank/DDBJ whole genome shotgun (WGS) entry which is preliminary data.</text>
</comment>
<keyword evidence="2" id="KW-1185">Reference proteome</keyword>
<evidence type="ECO:0000313" key="1">
    <source>
        <dbReference type="EMBL" id="KAI8020638.1"/>
    </source>
</evidence>
<evidence type="ECO:0000313" key="2">
    <source>
        <dbReference type="Proteomes" id="UP001060215"/>
    </source>
</evidence>
<dbReference type="Proteomes" id="UP001060215">
    <property type="component" value="Chromosome 2"/>
</dbReference>
<protein>
    <submittedName>
        <fullName evidence="1">Cullin-1</fullName>
    </submittedName>
</protein>
<accession>A0ACC0I6L5</accession>
<dbReference type="EMBL" id="CM045759">
    <property type="protein sequence ID" value="KAI8020638.1"/>
    <property type="molecule type" value="Genomic_DNA"/>
</dbReference>
<name>A0ACC0I6L5_9ERIC</name>